<protein>
    <submittedName>
        <fullName evidence="11">Nuclear migration protein unc-83 (inferred by orthology to a C. elegans protein)</fullName>
    </submittedName>
</protein>
<feature type="region of interest" description="Disordered" evidence="8">
    <location>
        <begin position="422"/>
        <end position="492"/>
    </location>
</feature>
<feature type="compositionally biased region" description="Polar residues" evidence="8">
    <location>
        <begin position="445"/>
        <end position="455"/>
    </location>
</feature>
<evidence type="ECO:0000256" key="4">
    <source>
        <dbReference type="ARBA" id="ARBA00022989"/>
    </source>
</evidence>
<dbReference type="GO" id="GO:0031965">
    <property type="term" value="C:nuclear membrane"/>
    <property type="evidence" value="ECO:0007669"/>
    <property type="project" value="UniProtKB-SubCell"/>
</dbReference>
<evidence type="ECO:0000256" key="6">
    <source>
        <dbReference type="ARBA" id="ARBA00023242"/>
    </source>
</evidence>
<feature type="region of interest" description="Disordered" evidence="8">
    <location>
        <begin position="30"/>
        <end position="70"/>
    </location>
</feature>
<evidence type="ECO:0000256" key="7">
    <source>
        <dbReference type="PROSITE-ProRule" id="PRU00385"/>
    </source>
</evidence>
<evidence type="ECO:0000256" key="1">
    <source>
        <dbReference type="ARBA" id="ARBA00004126"/>
    </source>
</evidence>
<keyword evidence="3 7" id="KW-0812">Transmembrane</keyword>
<accession>A0A158PN76</accession>
<feature type="topological domain" description="Cytoplasmic" evidence="7">
    <location>
        <begin position="1"/>
        <end position="900"/>
    </location>
</feature>
<dbReference type="InterPro" id="IPR012315">
    <property type="entry name" value="KASH"/>
</dbReference>
<evidence type="ECO:0000259" key="10">
    <source>
        <dbReference type="PROSITE" id="PS51049"/>
    </source>
</evidence>
<feature type="topological domain" description="Perinuclear space" evidence="7">
    <location>
        <begin position="922"/>
        <end position="949"/>
    </location>
</feature>
<evidence type="ECO:0000256" key="8">
    <source>
        <dbReference type="SAM" id="MobiDB-lite"/>
    </source>
</evidence>
<proteinExistence type="inferred from homology"/>
<evidence type="ECO:0000256" key="5">
    <source>
        <dbReference type="ARBA" id="ARBA00023136"/>
    </source>
</evidence>
<organism evidence="11">
    <name type="scientific">Anisakis simplex</name>
    <name type="common">Herring worm</name>
    <dbReference type="NCBI Taxonomy" id="6269"/>
    <lineage>
        <taxon>Eukaryota</taxon>
        <taxon>Metazoa</taxon>
        <taxon>Ecdysozoa</taxon>
        <taxon>Nematoda</taxon>
        <taxon>Chromadorea</taxon>
        <taxon>Rhabditida</taxon>
        <taxon>Spirurina</taxon>
        <taxon>Ascaridomorpha</taxon>
        <taxon>Ascaridoidea</taxon>
        <taxon>Anisakidae</taxon>
        <taxon>Anisakis</taxon>
        <taxon>Anisakis simplex complex</taxon>
    </lineage>
</organism>
<feature type="region of interest" description="Disordered" evidence="8">
    <location>
        <begin position="281"/>
        <end position="302"/>
    </location>
</feature>
<feature type="compositionally biased region" description="Basic residues" evidence="8">
    <location>
        <begin position="422"/>
        <end position="436"/>
    </location>
</feature>
<reference evidence="11" key="1">
    <citation type="submission" date="2016-04" db="UniProtKB">
        <authorList>
            <consortium name="WormBaseParasite"/>
        </authorList>
    </citation>
    <scope>IDENTIFICATION</scope>
</reference>
<keyword evidence="4 9" id="KW-1133">Transmembrane helix</keyword>
<comment type="subcellular location">
    <subcellularLocation>
        <location evidence="1">Nucleus membrane</location>
    </subcellularLocation>
</comment>
<evidence type="ECO:0000256" key="9">
    <source>
        <dbReference type="SAM" id="Phobius"/>
    </source>
</evidence>
<evidence type="ECO:0000256" key="2">
    <source>
        <dbReference type="ARBA" id="ARBA00008619"/>
    </source>
</evidence>
<feature type="domain" description="KASH" evidence="10">
    <location>
        <begin position="892"/>
        <end position="949"/>
    </location>
</feature>
<keyword evidence="5 7" id="KW-0472">Membrane</keyword>
<feature type="region of interest" description="Disordered" evidence="8">
    <location>
        <begin position="96"/>
        <end position="119"/>
    </location>
</feature>
<comment type="similarity">
    <text evidence="2">Belongs to the nesprin family.</text>
</comment>
<sequence>LKVLTQRWHDLWLRSLSVQFRIEKQIEGNFQSEQDWESDPELSEPLTKRRRVVEGSTITEASSDDPLRSEEDTIPFAEDEYESIVDSVTMIQTQTRMLDGTSPLPANESSEKEELEPQPDIGYSSGENSIHEALNEVAGLTTLSTTALTVNESNQENMIIASDFERNGCIEITSPVKSFYRTVPLDDAGVTDTETPRICVTKWSSKFINATNNMDDNNNNNDNVLTDSLIVNTEDETDIVTGNDIKEIMSMLDDDENGNLQSSQFQQQIDVLKQGTRWRELRSTQTPSRRHSHKTTSHDNSIVGDDKQAMKEFQNSCDASSEESDDGCDNIAIISNPVSESQCNSLKRPHRTRNHHPSSYIFSNAYQTLFNSSTGTINKEMDTSMLSTYSSQAQSDLMSTSEILSSNPFAYSHIVTSSSIRTRRSARRKLRARRLPRSMSDGEQLGTSMNASTYSAPPATNPSYHCRTPLRDSDTTTTAPEHSDAQTYEWDEYNPPAKIEDGWMGYDEERQDASALTLADDDFQMYLGDDVSSLIAESRASLRSAQSLINRQPSRQSLEDLRTLAKANSERLTATVVANPRLRMESLNDIDDVNKGWSAVLSTIDSLSTSECCDDKTVLSTSDTTPVDSTYSGCADDSPLPRILSKIEKFASSLKLIQEDNDCSASSLGSLSSIRSFDDVVNAIKIFTEIHSRLVEEREELRCLLNSSTFSGDLSYLIADFEPLSMGYEEAIERVEQLMNQIEKVRESWSDWADTQNNLQIVMSGIEQELNELRKGDDNSKQICSELEMCQERMNRLETVCNYLTSNLSILHDNSTSNAPALNFTSELAVYSNALGQLKARFEETLRSTLMCDKATWINDAAIAGTNQKSDRLPRRRLKTAESGTNTIPTAQTRIFDVILGNWAFQAFVLLAVMAAFAAWLISIDNRLTNNWRSSVGPHLDYIDGPPPM</sequence>
<dbReference type="AlphaFoldDB" id="A0A158PN76"/>
<name>A0A158PN76_ANISI</name>
<feature type="transmembrane region" description="Helical" evidence="9">
    <location>
        <begin position="903"/>
        <end position="924"/>
    </location>
</feature>
<evidence type="ECO:0000256" key="3">
    <source>
        <dbReference type="ARBA" id="ARBA00022692"/>
    </source>
</evidence>
<dbReference type="PROSITE" id="PS51049">
    <property type="entry name" value="KASH"/>
    <property type="match status" value="1"/>
</dbReference>
<dbReference type="WBParaSite" id="ASIM_0001122101-mRNA-1">
    <property type="protein sequence ID" value="ASIM_0001122101-mRNA-1"/>
    <property type="gene ID" value="ASIM_0001122101"/>
</dbReference>
<keyword evidence="6" id="KW-0539">Nucleus</keyword>
<evidence type="ECO:0000313" key="11">
    <source>
        <dbReference type="WBParaSite" id="ASIM_0001122101-mRNA-1"/>
    </source>
</evidence>